<evidence type="ECO:0000313" key="5">
    <source>
        <dbReference type="EnsemblMetazoa" id="GMOY007264-PA"/>
    </source>
</evidence>
<keyword evidence="3" id="KW-1133">Transmembrane helix</keyword>
<feature type="region of interest" description="Disordered" evidence="2">
    <location>
        <begin position="143"/>
        <end position="169"/>
    </location>
</feature>
<feature type="compositionally biased region" description="Basic residues" evidence="2">
    <location>
        <begin position="146"/>
        <end position="161"/>
    </location>
</feature>
<dbReference type="AlphaFoldDB" id="A0A1B0ET71"/>
<keyword evidence="1" id="KW-0175">Coiled coil</keyword>
<proteinExistence type="predicted"/>
<evidence type="ECO:0000313" key="6">
    <source>
        <dbReference type="Proteomes" id="UP000092444"/>
    </source>
</evidence>
<sequence>LDTDIEDEFDDDEIKVNQDDDLYTSTDVVDDLETEPTDEEIHQQDQFDNNLPPTRYITKMMRLNSECSDPTLLENCRPGQKWKCINENGRWRKHKCKFHLQLQHHLEEITKLPNPQTKRNCACFTPDGVVYTKIRSENYLRDQQRIRKRTQSFTKRTRRQKRDTEEREELYHTELPQEMEDLLDLHKNLAVIESHLSISSERPSHPRIKRELTSQLFDNPTLFVGDDNKKNSSSNEAISKVIQEIQDTLETLELKFVEHDDMANNTTKSVTKMTTAGFVRGGKFPKVGGRVGTRCFIESQTGKVNCSDVIYDDEKTWRKSRSQIDMLIKVLKDKITHLKDIKKQLRESKQQQLQERYWNNEFITASSGRNGDAFKFNLNNDYVNHRQKGRRRGYNSNGYHQSHYHSLHNRRHHVYGGNNGNGNGNGRRFINLTESNPYYNANVTELTSLSPSKSEMNKHDKYIPRNESHVPNNPIAEGRIPLRKHSDVDSMGKGSINNYLVEHSLTINSSSNEGILLSNLPFLHLILVHISFLVFLKGIPIMGENIIKYQNNSNRGQKEVIRETYHNKRPLAYDPFEQQKQQFLGPAECYCEHEPETIKEERQRRKERKRIKKARLEKECLSEKMNCFSHDSSHWRTAPLWNDKPFCFCMNANNNTYSCIRTINSTHNYLYCEFTTGLITYYDLQIDPFETTNRASSLTAPQKASMHDVLEKLKNCKGSNCTLRKQETPAKTANALNSIARDIKWKPNESTSLGNTMTLPSNVIITNQMDFDGTLAKRRKISNRWSNTNSMRKKPLKHHHHHQHQHHHHFNPHHPHYSRTHPQHLRPSAFINRHQNGVMMMTNQRNFNIRRNRFHSAEINQRLQHHLTSASSGNELQNETNSNRTEEKEDSTAEAYLEHLLNNGCNEGDSEYEMEMPSWYNDTLFREGQTYMSKYRFVLQSGMLAGLIAVLSIPSILKVLMCTRQSSTPSTAYRRYLRTILHTQAWYQYPPEPKNSKFWTSLRAVRKAHSRSSRACAKLGSGMITQKDLALTQFGFIGFITLGAYRIQLYDQQFLEATSHMWRVIGYLLGIKDEYNICGRNWSETNLRLDIVLRKVYIPALENASKDFEDATKALLHGLWPVNTSLTVGSYLFMTKRLACVKGYEYYEFDHRPGAQRDPNQHLYYKDLSWWDRFIVFYGLFLVTYLHKYSVMRWYLNFRVWLNEQISYYVPYVAMFTFGFKWAFVRIFTKAGSENDFKYHLKIE</sequence>
<dbReference type="EMBL" id="CCAG010021201">
    <property type="status" value="NOT_ANNOTATED_CDS"/>
    <property type="molecule type" value="Genomic_DNA"/>
</dbReference>
<dbReference type="InterPro" id="IPR024609">
    <property type="entry name" value="Extracellular_sulfatase_C"/>
</dbReference>
<feature type="transmembrane region" description="Helical" evidence="3">
    <location>
        <begin position="937"/>
        <end position="957"/>
    </location>
</feature>
<dbReference type="InterPro" id="IPR017850">
    <property type="entry name" value="Alkaline_phosphatase_core_sf"/>
</dbReference>
<feature type="region of interest" description="Disordered" evidence="2">
    <location>
        <begin position="866"/>
        <end position="892"/>
    </location>
</feature>
<evidence type="ECO:0000256" key="1">
    <source>
        <dbReference type="SAM" id="Coils"/>
    </source>
</evidence>
<evidence type="ECO:0000256" key="3">
    <source>
        <dbReference type="SAM" id="Phobius"/>
    </source>
</evidence>
<protein>
    <recommendedName>
        <fullName evidence="4">Extracellular sulfatase C-terminal domain-containing protein</fullName>
    </recommendedName>
</protein>
<feature type="compositionally biased region" description="Polar residues" evidence="2">
    <location>
        <begin position="866"/>
        <end position="883"/>
    </location>
</feature>
<dbReference type="PhylomeDB" id="A0A1B0ET71"/>
<feature type="transmembrane region" description="Helical" evidence="3">
    <location>
        <begin position="1206"/>
        <end position="1224"/>
    </location>
</feature>
<feature type="domain" description="Extracellular sulfatase C-terminal" evidence="4">
    <location>
        <begin position="156"/>
        <end position="354"/>
    </location>
</feature>
<dbReference type="Proteomes" id="UP000092444">
    <property type="component" value="Unassembled WGS sequence"/>
</dbReference>
<keyword evidence="6" id="KW-1185">Reference proteome</keyword>
<feature type="coiled-coil region" evidence="1">
    <location>
        <begin position="328"/>
        <end position="355"/>
    </location>
</feature>
<organism evidence="5 6">
    <name type="scientific">Glossina morsitans morsitans</name>
    <name type="common">Savannah tsetse fly</name>
    <dbReference type="NCBI Taxonomy" id="37546"/>
    <lineage>
        <taxon>Eukaryota</taxon>
        <taxon>Metazoa</taxon>
        <taxon>Ecdysozoa</taxon>
        <taxon>Arthropoda</taxon>
        <taxon>Hexapoda</taxon>
        <taxon>Insecta</taxon>
        <taxon>Pterygota</taxon>
        <taxon>Neoptera</taxon>
        <taxon>Endopterygota</taxon>
        <taxon>Diptera</taxon>
        <taxon>Brachycera</taxon>
        <taxon>Muscomorpha</taxon>
        <taxon>Hippoboscoidea</taxon>
        <taxon>Glossinidae</taxon>
        <taxon>Glossina</taxon>
    </lineage>
</organism>
<accession>A0A1B0ET71</accession>
<dbReference type="SUPFAM" id="SSF53649">
    <property type="entry name" value="Alkaline phosphatase-like"/>
    <property type="match status" value="1"/>
</dbReference>
<feature type="transmembrane region" description="Helical" evidence="3">
    <location>
        <begin position="1170"/>
        <end position="1186"/>
    </location>
</feature>
<dbReference type="PANTHER" id="PTHR37159:SF1">
    <property type="entry name" value="GH11867P"/>
    <property type="match status" value="1"/>
</dbReference>
<dbReference type="STRING" id="37546.A0A1B0ET71"/>
<reference evidence="5" key="1">
    <citation type="submission" date="2020-05" db="UniProtKB">
        <authorList>
            <consortium name="EnsemblMetazoa"/>
        </authorList>
    </citation>
    <scope>IDENTIFICATION</scope>
    <source>
        <strain evidence="5">Yale</strain>
    </source>
</reference>
<evidence type="ECO:0000259" key="4">
    <source>
        <dbReference type="Pfam" id="PF12548"/>
    </source>
</evidence>
<dbReference type="EMBL" id="CCAG010021199">
    <property type="status" value="NOT_ANNOTATED_CDS"/>
    <property type="molecule type" value="Genomic_DNA"/>
</dbReference>
<dbReference type="EnsemblMetazoa" id="GMOY007264-RA">
    <property type="protein sequence ID" value="GMOY007264-PA"/>
    <property type="gene ID" value="GMOY007264"/>
</dbReference>
<dbReference type="VEuPathDB" id="VectorBase:GMOY007264"/>
<evidence type="ECO:0000256" key="2">
    <source>
        <dbReference type="SAM" id="MobiDB-lite"/>
    </source>
</evidence>
<name>A0A1B0ET71_GLOMM</name>
<keyword evidence="3" id="KW-0472">Membrane</keyword>
<dbReference type="Pfam" id="PF12548">
    <property type="entry name" value="DUF3740"/>
    <property type="match status" value="1"/>
</dbReference>
<feature type="compositionally biased region" description="Basic residues" evidence="2">
    <location>
        <begin position="791"/>
        <end position="823"/>
    </location>
</feature>
<keyword evidence="3" id="KW-0812">Transmembrane</keyword>
<feature type="region of interest" description="Disordered" evidence="2">
    <location>
        <begin position="788"/>
        <end position="823"/>
    </location>
</feature>
<dbReference type="PANTHER" id="PTHR37159">
    <property type="entry name" value="GH11867P"/>
    <property type="match status" value="1"/>
</dbReference>
<dbReference type="EMBL" id="CCAG010021200">
    <property type="status" value="NOT_ANNOTATED_CDS"/>
    <property type="molecule type" value="Genomic_DNA"/>
</dbReference>